<protein>
    <submittedName>
        <fullName evidence="5">INO80 complex subunit D-B</fullName>
    </submittedName>
</protein>
<evidence type="ECO:0000313" key="5">
    <source>
        <dbReference type="EMBL" id="KOC59691.1"/>
    </source>
</evidence>
<feature type="compositionally biased region" description="Basic residues" evidence="3">
    <location>
        <begin position="340"/>
        <end position="353"/>
    </location>
</feature>
<gene>
    <name evidence="5" type="ORF">WH47_09672</name>
</gene>
<dbReference type="PANTHER" id="PTHR16198">
    <property type="match status" value="1"/>
</dbReference>
<dbReference type="Proteomes" id="UP000053825">
    <property type="component" value="Unassembled WGS sequence"/>
</dbReference>
<name>A0A0L7QMD2_9HYME</name>
<dbReference type="Pfam" id="PF13891">
    <property type="entry name" value="zf-C3HC3H_KANSL2"/>
    <property type="match status" value="1"/>
</dbReference>
<proteinExistence type="predicted"/>
<feature type="compositionally biased region" description="Basic and acidic residues" evidence="3">
    <location>
        <begin position="312"/>
        <end position="325"/>
    </location>
</feature>
<dbReference type="OrthoDB" id="10038011at2759"/>
<evidence type="ECO:0000256" key="3">
    <source>
        <dbReference type="SAM" id="MobiDB-lite"/>
    </source>
</evidence>
<evidence type="ECO:0000313" key="6">
    <source>
        <dbReference type="Proteomes" id="UP000053825"/>
    </source>
</evidence>
<feature type="region of interest" description="Disordered" evidence="3">
    <location>
        <begin position="312"/>
        <end position="363"/>
    </location>
</feature>
<dbReference type="STRING" id="597456.A0A0L7QMD2"/>
<dbReference type="PANTHER" id="PTHR16198:SF2">
    <property type="entry name" value="INO80 COMPLEX SUBUNIT D"/>
    <property type="match status" value="1"/>
</dbReference>
<keyword evidence="2" id="KW-0539">Nucleus</keyword>
<dbReference type="GO" id="GO:0005634">
    <property type="term" value="C:nucleus"/>
    <property type="evidence" value="ECO:0007669"/>
    <property type="project" value="UniProtKB-SubCell"/>
</dbReference>
<organism evidence="5 6">
    <name type="scientific">Habropoda laboriosa</name>
    <dbReference type="NCBI Taxonomy" id="597456"/>
    <lineage>
        <taxon>Eukaryota</taxon>
        <taxon>Metazoa</taxon>
        <taxon>Ecdysozoa</taxon>
        <taxon>Arthropoda</taxon>
        <taxon>Hexapoda</taxon>
        <taxon>Insecta</taxon>
        <taxon>Pterygota</taxon>
        <taxon>Neoptera</taxon>
        <taxon>Endopterygota</taxon>
        <taxon>Hymenoptera</taxon>
        <taxon>Apocrita</taxon>
        <taxon>Aculeata</taxon>
        <taxon>Apoidea</taxon>
        <taxon>Anthophila</taxon>
        <taxon>Apidae</taxon>
        <taxon>Habropoda</taxon>
    </lineage>
</organism>
<dbReference type="AlphaFoldDB" id="A0A0L7QMD2"/>
<keyword evidence="6" id="KW-1185">Reference proteome</keyword>
<reference evidence="5 6" key="1">
    <citation type="submission" date="2015-07" db="EMBL/GenBank/DDBJ databases">
        <title>The genome of Habropoda laboriosa.</title>
        <authorList>
            <person name="Pan H."/>
            <person name="Kapheim K."/>
        </authorList>
    </citation>
    <scope>NUCLEOTIDE SEQUENCE [LARGE SCALE GENOMIC DNA]</scope>
    <source>
        <strain evidence="5">0110345459</strain>
    </source>
</reference>
<evidence type="ECO:0000259" key="4">
    <source>
        <dbReference type="Pfam" id="PF13891"/>
    </source>
</evidence>
<feature type="domain" description="KANL2-like probable zinc-finger" evidence="4">
    <location>
        <begin position="250"/>
        <end position="310"/>
    </location>
</feature>
<sequence length="505" mass="56049">MDNKLKFSDRLKALLKTEARQDVDPYIFSEPEPFTTAAGRNVTVVSSKNPKVMQNCKNSKTKGKCMKQRIRITSVPDAEFKAVQDRAVELDADSSVGGGGSGSGDGEHIDYKFAKAIQHKQRHIENLQRLRCRRQSRDHTLLYYPRAGDEISDSDSSGDEMTIYQHYWFSGESSSALNRSARLSQLRSQLRRRLLQLHKGGTDSEILLRDRARFLLEAAYKDPASTARALGGSPGTSKVVDGPLLVGGLCGAEGCQQISLPCTHHCSRHIMLNGDQLLFEHCTAKFSDNTQCCIPVFDVAHELPLCPEHARKRDNYHRKAQESKPKKARKKPASPTIPRPKPKSRPKKRKRPPANKLETKGPTLVHEESQYLNQINSSENQTKTLNNLNTVAQGSSNSSNLNLGLGLGLGGGLKVDLGDHEVFPSLDPAEHDFGNVLNNLPADAFNDLFIEGRNGEYEPSREEEEELERALEAVDKDVRNLERMGQTHGLLEPALLAQLMSDIAS</sequence>
<dbReference type="InterPro" id="IPR025927">
    <property type="entry name" value="Znf_KANL2-like"/>
</dbReference>
<evidence type="ECO:0000256" key="2">
    <source>
        <dbReference type="ARBA" id="ARBA00023242"/>
    </source>
</evidence>
<accession>A0A0L7QMD2</accession>
<comment type="subcellular location">
    <subcellularLocation>
        <location evidence="1">Nucleus</location>
    </subcellularLocation>
</comment>
<evidence type="ECO:0000256" key="1">
    <source>
        <dbReference type="ARBA" id="ARBA00004123"/>
    </source>
</evidence>
<dbReference type="EMBL" id="KQ414894">
    <property type="protein sequence ID" value="KOC59691.1"/>
    <property type="molecule type" value="Genomic_DNA"/>
</dbReference>